<dbReference type="Pfam" id="PF20732">
    <property type="entry name" value="NamZ_C"/>
    <property type="match status" value="1"/>
</dbReference>
<feature type="domain" description="Peptidoglycan beta-N-acetylmuramidase NamZ C-terminal" evidence="2">
    <location>
        <begin position="233"/>
        <end position="386"/>
    </location>
</feature>
<dbReference type="Pfam" id="PF07075">
    <property type="entry name" value="NamZ_N"/>
    <property type="match status" value="1"/>
</dbReference>
<feature type="domain" description="Peptidoglycan beta-N-acetylmuramidase NamZ N-terminal" evidence="1">
    <location>
        <begin position="25"/>
        <end position="228"/>
    </location>
</feature>
<accession>A0ABW3RE04</accession>
<proteinExistence type="predicted"/>
<keyword evidence="4" id="KW-1185">Reference proteome</keyword>
<dbReference type="PANTHER" id="PTHR42915:SF1">
    <property type="entry name" value="PEPTIDOGLYCAN BETA-N-ACETYLMURAMIDASE NAMZ"/>
    <property type="match status" value="1"/>
</dbReference>
<name>A0ABW3RE04_9FLAO</name>
<evidence type="ECO:0000313" key="3">
    <source>
        <dbReference type="EMBL" id="MFD1163199.1"/>
    </source>
</evidence>
<dbReference type="InterPro" id="IPR048503">
    <property type="entry name" value="NamZ_C"/>
</dbReference>
<dbReference type="PIRSF" id="PIRSF016719">
    <property type="entry name" value="UCP016719"/>
    <property type="match status" value="1"/>
</dbReference>
<dbReference type="InterPro" id="IPR008302">
    <property type="entry name" value="NamZ"/>
</dbReference>
<protein>
    <submittedName>
        <fullName evidence="3">DUF1343 domain-containing protein</fullName>
    </submittedName>
</protein>
<dbReference type="Gene3D" id="3.90.1150.140">
    <property type="match status" value="1"/>
</dbReference>
<dbReference type="EMBL" id="JBHTLJ010000003">
    <property type="protein sequence ID" value="MFD1163199.1"/>
    <property type="molecule type" value="Genomic_DNA"/>
</dbReference>
<organism evidence="3 4">
    <name type="scientific">Hwangdonia seohaensis</name>
    <dbReference type="NCBI Taxonomy" id="1240727"/>
    <lineage>
        <taxon>Bacteria</taxon>
        <taxon>Pseudomonadati</taxon>
        <taxon>Bacteroidota</taxon>
        <taxon>Flavobacteriia</taxon>
        <taxon>Flavobacteriales</taxon>
        <taxon>Flavobacteriaceae</taxon>
        <taxon>Hwangdonia</taxon>
    </lineage>
</organism>
<dbReference type="Proteomes" id="UP001597163">
    <property type="component" value="Unassembled WGS sequence"/>
</dbReference>
<evidence type="ECO:0000313" key="4">
    <source>
        <dbReference type="Proteomes" id="UP001597163"/>
    </source>
</evidence>
<dbReference type="Gene3D" id="3.40.50.12170">
    <property type="entry name" value="Uncharacterised protein PF07075, DUF1343"/>
    <property type="match status" value="1"/>
</dbReference>
<comment type="caution">
    <text evidence="3">The sequence shown here is derived from an EMBL/GenBank/DDBJ whole genome shotgun (WGS) entry which is preliminary data.</text>
</comment>
<sequence>MKKVRTGLDVLINNEGLQKTFNGNVALLCHNASVDATCVHAAFRFKELFGARFVKLFGPQHGFNTDAQDNMIETDHYIHPYFNIPVYSLYSETLIPTDDMLKGIDYLFVDFQDVGCCMYTYIYTLTLLLEKCSDKDIQVVVLDRPNPVNGIDTEGNILDLKFESFIGRHPIPVRHGMTIGEVALMHQKFWTKKKTNLKIIKMQYWERNMYFEDTKLPWLLPSPNIPRIETTFTFPSTVLFKGTNLSEGRGTTQSLEIMGHPKINSFSFYSNHLSNRVKQSKLKGVELRPITFTPTFDKKANEVCGGFQVHVLDRTTFRPWRVGQFIIRELYHYLGNDFEWKNPPFEYNYRQMPIDIINGTDKLRHWVENNDSMDMLDDFEHLKDYRLQLNDIKIY</sequence>
<dbReference type="RefSeq" id="WP_311940403.1">
    <property type="nucleotide sequence ID" value="NZ_JAVSCK010000003.1"/>
</dbReference>
<reference evidence="4" key="1">
    <citation type="journal article" date="2019" name="Int. J. Syst. Evol. Microbiol.">
        <title>The Global Catalogue of Microorganisms (GCM) 10K type strain sequencing project: providing services to taxonomists for standard genome sequencing and annotation.</title>
        <authorList>
            <consortium name="The Broad Institute Genomics Platform"/>
            <consortium name="The Broad Institute Genome Sequencing Center for Infectious Disease"/>
            <person name="Wu L."/>
            <person name="Ma J."/>
        </authorList>
    </citation>
    <scope>NUCLEOTIDE SEQUENCE [LARGE SCALE GENOMIC DNA]</scope>
    <source>
        <strain evidence="4">CCUG 63246</strain>
    </source>
</reference>
<dbReference type="PANTHER" id="PTHR42915">
    <property type="entry name" value="HYPOTHETICAL 460 KDA PROTEIN IN FEUA-SIGW INTERGENIC REGION [PRECURSOR]"/>
    <property type="match status" value="1"/>
</dbReference>
<evidence type="ECO:0000259" key="2">
    <source>
        <dbReference type="Pfam" id="PF20732"/>
    </source>
</evidence>
<evidence type="ECO:0000259" key="1">
    <source>
        <dbReference type="Pfam" id="PF07075"/>
    </source>
</evidence>
<dbReference type="InterPro" id="IPR048502">
    <property type="entry name" value="NamZ_N"/>
</dbReference>
<gene>
    <name evidence="3" type="ORF">ACFQ2E_12265</name>
</gene>